<sequence length="199" mass="21069">MDIVSMIMNQLGNQDRLSSVAKRANTDTSTVQKIAQIGLPMIMDGLNKRTSEDAKASEELASTASRHADDDTDDLNHLLENTDKSEGNHLLDMAFGSSETEVEKRVAQKTGTDSSTVKSILSMLAPVALSMVAKHSSNSQSLTGSGVSQLLDGLTNSVKQQSSGSGYGEMLSSVLGDSSDSQNNTVNKAKDALGDLFNK</sequence>
<dbReference type="RefSeq" id="WP_177188536.1">
    <property type="nucleotide sequence ID" value="NZ_FOLT01000001.1"/>
</dbReference>
<dbReference type="Proteomes" id="UP000199612">
    <property type="component" value="Unassembled WGS sequence"/>
</dbReference>
<keyword evidence="3" id="KW-1185">Reference proteome</keyword>
<dbReference type="EMBL" id="FOLT01000001">
    <property type="protein sequence ID" value="SFB83043.1"/>
    <property type="molecule type" value="Genomic_DNA"/>
</dbReference>
<evidence type="ECO:0008006" key="4">
    <source>
        <dbReference type="Google" id="ProtNLM"/>
    </source>
</evidence>
<feature type="region of interest" description="Disordered" evidence="1">
    <location>
        <begin position="50"/>
        <end position="89"/>
    </location>
</feature>
<reference evidence="3" key="1">
    <citation type="submission" date="2016-10" db="EMBL/GenBank/DDBJ databases">
        <authorList>
            <person name="Varghese N."/>
            <person name="Submissions S."/>
        </authorList>
    </citation>
    <scope>NUCLEOTIDE SEQUENCE [LARGE SCALE GENOMIC DNA]</scope>
    <source>
        <strain evidence="3">DSM 23664</strain>
    </source>
</reference>
<feature type="compositionally biased region" description="Polar residues" evidence="1">
    <location>
        <begin position="175"/>
        <end position="187"/>
    </location>
</feature>
<accession>A0A1I1EDP8</accession>
<dbReference type="Pfam" id="PF06078">
    <property type="entry name" value="DUF937"/>
    <property type="match status" value="1"/>
</dbReference>
<proteinExistence type="predicted"/>
<evidence type="ECO:0000256" key="1">
    <source>
        <dbReference type="SAM" id="MobiDB-lite"/>
    </source>
</evidence>
<feature type="compositionally biased region" description="Basic and acidic residues" evidence="1">
    <location>
        <begin position="188"/>
        <end position="199"/>
    </location>
</feature>
<dbReference type="InterPro" id="IPR009282">
    <property type="entry name" value="DUF937"/>
</dbReference>
<dbReference type="STRING" id="753702.SAMN04488102_10119"/>
<evidence type="ECO:0000313" key="2">
    <source>
        <dbReference type="EMBL" id="SFB83043.1"/>
    </source>
</evidence>
<protein>
    <recommendedName>
        <fullName evidence="4">DUF937 domain-containing protein</fullName>
    </recommendedName>
</protein>
<gene>
    <name evidence="2" type="ORF">SAMN04488102_10119</name>
</gene>
<dbReference type="AlphaFoldDB" id="A0A1I1EDP8"/>
<feature type="region of interest" description="Disordered" evidence="1">
    <location>
        <begin position="157"/>
        <end position="199"/>
    </location>
</feature>
<evidence type="ECO:0000313" key="3">
    <source>
        <dbReference type="Proteomes" id="UP000199612"/>
    </source>
</evidence>
<feature type="compositionally biased region" description="Basic and acidic residues" evidence="1">
    <location>
        <begin position="66"/>
        <end position="89"/>
    </location>
</feature>
<organism evidence="2 3">
    <name type="scientific">Alkalibacterium subtropicum</name>
    <dbReference type="NCBI Taxonomy" id="753702"/>
    <lineage>
        <taxon>Bacteria</taxon>
        <taxon>Bacillati</taxon>
        <taxon>Bacillota</taxon>
        <taxon>Bacilli</taxon>
        <taxon>Lactobacillales</taxon>
        <taxon>Carnobacteriaceae</taxon>
        <taxon>Alkalibacterium</taxon>
    </lineage>
</organism>
<name>A0A1I1EDP8_9LACT</name>